<evidence type="ECO:0000256" key="3">
    <source>
        <dbReference type="ARBA" id="ARBA00022692"/>
    </source>
</evidence>
<dbReference type="RefSeq" id="WP_181890103.1">
    <property type="nucleotide sequence ID" value="NZ_CP170998.1"/>
</dbReference>
<dbReference type="GO" id="GO:0005886">
    <property type="term" value="C:plasma membrane"/>
    <property type="evidence" value="ECO:0007669"/>
    <property type="project" value="UniProtKB-SubCell"/>
</dbReference>
<dbReference type="PANTHER" id="PTHR35007:SF4">
    <property type="entry name" value="CONSERVED TRANSMEMBRANE PROTEIN-RELATED"/>
    <property type="match status" value="1"/>
</dbReference>
<evidence type="ECO:0000259" key="7">
    <source>
        <dbReference type="Pfam" id="PF00482"/>
    </source>
</evidence>
<keyword evidence="2" id="KW-1003">Cell membrane</keyword>
<keyword evidence="9" id="KW-1185">Reference proteome</keyword>
<feature type="transmembrane region" description="Helical" evidence="6">
    <location>
        <begin position="180"/>
        <end position="205"/>
    </location>
</feature>
<protein>
    <submittedName>
        <fullName evidence="8">Type II secretion system F family protein</fullName>
    </submittedName>
</protein>
<feature type="transmembrane region" description="Helical" evidence="6">
    <location>
        <begin position="211"/>
        <end position="237"/>
    </location>
</feature>
<evidence type="ECO:0000313" key="8">
    <source>
        <dbReference type="EMBL" id="MBA5245474.1"/>
    </source>
</evidence>
<gene>
    <name evidence="8" type="ORF">H0193_11790</name>
</gene>
<comment type="caution">
    <text evidence="8">The sequence shown here is derived from an EMBL/GenBank/DDBJ whole genome shotgun (WGS) entry which is preliminary data.</text>
</comment>
<keyword evidence="4 6" id="KW-1133">Transmembrane helix</keyword>
<proteinExistence type="predicted"/>
<evidence type="ECO:0000256" key="2">
    <source>
        <dbReference type="ARBA" id="ARBA00022475"/>
    </source>
</evidence>
<sequence length="247" mass="24909">MITVMLLACAVAVAVPSPAYRVVERTLSPAPRLIPATVAVAGIGAVVFGRVSLVVAAAMAGATLVHVLRARRDDRAARRRSAAAATYLGAVSTNLQAGAAMPDALARAAEQAPAPLHTEAARLTQLARSGAPLETHVPELERLGTLWALSASRGVPLAKLVAALRDDIDHTNRHRDATRAALAGPQTTAAVLALLPVAGVLMSTAMGANPLAFLTGGGLGGALLVVGTALVCAGVAVSRRIIEGASA</sequence>
<evidence type="ECO:0000256" key="4">
    <source>
        <dbReference type="ARBA" id="ARBA00022989"/>
    </source>
</evidence>
<keyword evidence="5 6" id="KW-0472">Membrane</keyword>
<reference evidence="8 9" key="1">
    <citation type="submission" date="2020-07" db="EMBL/GenBank/DDBJ databases">
        <title>Draft genome and description of Corynebacterium haemomassiliense strain Marseile-Q3615 sp. nov.</title>
        <authorList>
            <person name="Boxberger M."/>
            <person name="La Scola B."/>
        </authorList>
    </citation>
    <scope>NUCLEOTIDE SEQUENCE [LARGE SCALE GENOMIC DNA]</scope>
    <source>
        <strain evidence="8 9">Marseille-Q3615</strain>
    </source>
</reference>
<dbReference type="Pfam" id="PF00482">
    <property type="entry name" value="T2SSF"/>
    <property type="match status" value="1"/>
</dbReference>
<keyword evidence="3 6" id="KW-0812">Transmembrane</keyword>
<dbReference type="InterPro" id="IPR018076">
    <property type="entry name" value="T2SS_GspF_dom"/>
</dbReference>
<accession>A0A7W2ED30</accession>
<evidence type="ECO:0000256" key="6">
    <source>
        <dbReference type="SAM" id="Phobius"/>
    </source>
</evidence>
<feature type="domain" description="Type II secretion system protein GspF" evidence="7">
    <location>
        <begin position="90"/>
        <end position="202"/>
    </location>
</feature>
<feature type="transmembrane region" description="Helical" evidence="6">
    <location>
        <begin position="37"/>
        <end position="68"/>
    </location>
</feature>
<evidence type="ECO:0000256" key="5">
    <source>
        <dbReference type="ARBA" id="ARBA00023136"/>
    </source>
</evidence>
<dbReference type="AlphaFoldDB" id="A0A7W2ED30"/>
<comment type="subcellular location">
    <subcellularLocation>
        <location evidence="1">Cell membrane</location>
        <topology evidence="1">Multi-pass membrane protein</topology>
    </subcellularLocation>
</comment>
<evidence type="ECO:0000313" key="9">
    <source>
        <dbReference type="Proteomes" id="UP000523682"/>
    </source>
</evidence>
<dbReference type="PANTHER" id="PTHR35007">
    <property type="entry name" value="INTEGRAL MEMBRANE PROTEIN-RELATED"/>
    <property type="match status" value="1"/>
</dbReference>
<dbReference type="Proteomes" id="UP000523682">
    <property type="component" value="Unassembled WGS sequence"/>
</dbReference>
<organism evidence="8 9">
    <name type="scientific">Corynebacterium haemomassiliense</name>
    <dbReference type="NCBI Taxonomy" id="2754726"/>
    <lineage>
        <taxon>Bacteria</taxon>
        <taxon>Bacillati</taxon>
        <taxon>Actinomycetota</taxon>
        <taxon>Actinomycetes</taxon>
        <taxon>Mycobacteriales</taxon>
        <taxon>Corynebacteriaceae</taxon>
        <taxon>Corynebacterium</taxon>
    </lineage>
</organism>
<name>A0A7W2ED30_9CORY</name>
<dbReference type="EMBL" id="JACDTZ010000003">
    <property type="protein sequence ID" value="MBA5245474.1"/>
    <property type="molecule type" value="Genomic_DNA"/>
</dbReference>
<evidence type="ECO:0000256" key="1">
    <source>
        <dbReference type="ARBA" id="ARBA00004651"/>
    </source>
</evidence>